<dbReference type="AlphaFoldDB" id="A0A0A8ZAP9"/>
<sequence length="57" mass="6257">MWVMSSSANTLESPKSDILASRSADSRIFVVFTSLWISGGLHALCRYSSPAFVCMNQ</sequence>
<dbReference type="EMBL" id="GBRH01265958">
    <property type="protein sequence ID" value="JAD31937.1"/>
    <property type="molecule type" value="Transcribed_RNA"/>
</dbReference>
<name>A0A0A8ZAP9_ARUDO</name>
<protein>
    <submittedName>
        <fullName evidence="1">Uncharacterized protein</fullName>
    </submittedName>
</protein>
<reference evidence="1" key="2">
    <citation type="journal article" date="2015" name="Data Brief">
        <title>Shoot transcriptome of the giant reed, Arundo donax.</title>
        <authorList>
            <person name="Barrero R.A."/>
            <person name="Guerrero F.D."/>
            <person name="Moolhuijzen P."/>
            <person name="Goolsby J.A."/>
            <person name="Tidwell J."/>
            <person name="Bellgard S.E."/>
            <person name="Bellgard M.I."/>
        </authorList>
    </citation>
    <scope>NUCLEOTIDE SEQUENCE</scope>
    <source>
        <tissue evidence="1">Shoot tissue taken approximately 20 cm above the soil surface</tissue>
    </source>
</reference>
<evidence type="ECO:0000313" key="1">
    <source>
        <dbReference type="EMBL" id="JAD31937.1"/>
    </source>
</evidence>
<organism evidence="1">
    <name type="scientific">Arundo donax</name>
    <name type="common">Giant reed</name>
    <name type="synonym">Donax arundinaceus</name>
    <dbReference type="NCBI Taxonomy" id="35708"/>
    <lineage>
        <taxon>Eukaryota</taxon>
        <taxon>Viridiplantae</taxon>
        <taxon>Streptophyta</taxon>
        <taxon>Embryophyta</taxon>
        <taxon>Tracheophyta</taxon>
        <taxon>Spermatophyta</taxon>
        <taxon>Magnoliopsida</taxon>
        <taxon>Liliopsida</taxon>
        <taxon>Poales</taxon>
        <taxon>Poaceae</taxon>
        <taxon>PACMAD clade</taxon>
        <taxon>Arundinoideae</taxon>
        <taxon>Arundineae</taxon>
        <taxon>Arundo</taxon>
    </lineage>
</organism>
<reference evidence="1" key="1">
    <citation type="submission" date="2014-09" db="EMBL/GenBank/DDBJ databases">
        <authorList>
            <person name="Magalhaes I.L.F."/>
            <person name="Oliveira U."/>
            <person name="Santos F.R."/>
            <person name="Vidigal T.H.D.A."/>
            <person name="Brescovit A.D."/>
            <person name="Santos A.J."/>
        </authorList>
    </citation>
    <scope>NUCLEOTIDE SEQUENCE</scope>
    <source>
        <tissue evidence="1">Shoot tissue taken approximately 20 cm above the soil surface</tissue>
    </source>
</reference>
<accession>A0A0A8ZAP9</accession>
<proteinExistence type="predicted"/>